<protein>
    <submittedName>
        <fullName evidence="1">Uncharacterized protein</fullName>
    </submittedName>
</protein>
<sequence>MQRRMKVKKIDLHSRENNGLHIGLTPLESWELLAKISKESWFIETGIIAPNKLDKTKVKIIKLKDL</sequence>
<dbReference type="EMBL" id="FAXN01000089">
    <property type="protein sequence ID" value="CUV66453.1"/>
    <property type="molecule type" value="Genomic_DNA"/>
</dbReference>
<accession>A0A0S4XR93</accession>
<organism evidence="1">
    <name type="scientific">Sulfurovum sp. enrichment culture clone C5</name>
    <dbReference type="NCBI Taxonomy" id="497650"/>
    <lineage>
        <taxon>Bacteria</taxon>
        <taxon>Pseudomonadati</taxon>
        <taxon>Campylobacterota</taxon>
        <taxon>Epsilonproteobacteria</taxon>
        <taxon>Campylobacterales</taxon>
        <taxon>Sulfurovaceae</taxon>
        <taxon>Sulfurovum</taxon>
        <taxon>environmental samples</taxon>
    </lineage>
</organism>
<proteinExistence type="predicted"/>
<dbReference type="AlphaFoldDB" id="A0A0S4XR93"/>
<gene>
    <name evidence="1" type="ORF">BN3087_840010</name>
</gene>
<name>A0A0S4XR93_9BACT</name>
<evidence type="ECO:0000313" key="1">
    <source>
        <dbReference type="EMBL" id="CUV66453.1"/>
    </source>
</evidence>
<reference evidence="1" key="1">
    <citation type="submission" date="2015-11" db="EMBL/GenBank/DDBJ databases">
        <authorList>
            <person name="Zhang Y."/>
            <person name="Guo Z."/>
        </authorList>
    </citation>
    <scope>NUCLEOTIDE SEQUENCE</scope>
    <source>
        <strain evidence="1">BN30871</strain>
    </source>
</reference>